<protein>
    <submittedName>
        <fullName evidence="5">Uncharacterized protein</fullName>
    </submittedName>
</protein>
<dbReference type="AlphaFoldDB" id="A0AAV1WBJ3"/>
<evidence type="ECO:0000256" key="3">
    <source>
        <dbReference type="ARBA" id="ARBA00022827"/>
    </source>
</evidence>
<proteinExistence type="predicted"/>
<comment type="caution">
    <text evidence="5">The sequence shown here is derived from an EMBL/GenBank/DDBJ whole genome shotgun (WGS) entry which is preliminary data.</text>
</comment>
<comment type="cofactor">
    <cofactor evidence="1">
        <name>FAD</name>
        <dbReference type="ChEBI" id="CHEBI:57692"/>
    </cofactor>
</comment>
<name>A0AAV1WBJ3_LUPLU</name>
<dbReference type="PANTHER" id="PTHR46496:SF1">
    <property type="entry name" value="ZEAXANTHIN EPOXIDASE, CHLOROPLASTIC"/>
    <property type="match status" value="1"/>
</dbReference>
<evidence type="ECO:0000256" key="4">
    <source>
        <dbReference type="ARBA" id="ARBA00023002"/>
    </source>
</evidence>
<evidence type="ECO:0000256" key="1">
    <source>
        <dbReference type="ARBA" id="ARBA00001974"/>
    </source>
</evidence>
<keyword evidence="6" id="KW-1185">Reference proteome</keyword>
<organism evidence="5 6">
    <name type="scientific">Lupinus luteus</name>
    <name type="common">European yellow lupine</name>
    <dbReference type="NCBI Taxonomy" id="3873"/>
    <lineage>
        <taxon>Eukaryota</taxon>
        <taxon>Viridiplantae</taxon>
        <taxon>Streptophyta</taxon>
        <taxon>Embryophyta</taxon>
        <taxon>Tracheophyta</taxon>
        <taxon>Spermatophyta</taxon>
        <taxon>Magnoliopsida</taxon>
        <taxon>eudicotyledons</taxon>
        <taxon>Gunneridae</taxon>
        <taxon>Pentapetalae</taxon>
        <taxon>rosids</taxon>
        <taxon>fabids</taxon>
        <taxon>Fabales</taxon>
        <taxon>Fabaceae</taxon>
        <taxon>Papilionoideae</taxon>
        <taxon>50 kb inversion clade</taxon>
        <taxon>genistoids sensu lato</taxon>
        <taxon>core genistoids</taxon>
        <taxon>Genisteae</taxon>
        <taxon>Lupinus</taxon>
    </lineage>
</organism>
<dbReference type="InterPro" id="IPR036188">
    <property type="entry name" value="FAD/NAD-bd_sf"/>
</dbReference>
<dbReference type="Proteomes" id="UP001497480">
    <property type="component" value="Unassembled WGS sequence"/>
</dbReference>
<sequence>MHIIEPFTFTFTFRFSKVSLRFSKVSFTFQILSNINIPSVIQILQSFKVVKQISEQKRKGTVGIIEIENPNLVKAKNVKAKDVDKKKLQVLVAGGGIGGLVFALAAKRMGFEVVVFERDISAIRGEGQYRGPIQRQSNALAALESINPEVANQVMRVGCITGNRINGIVDGISGPWENNGSNVCTVWIEYMKEKTKVEEDKYRVCVRGKQ</sequence>
<dbReference type="SUPFAM" id="SSF51905">
    <property type="entry name" value="FAD/NAD(P)-binding domain"/>
    <property type="match status" value="1"/>
</dbReference>
<dbReference type="Gene3D" id="3.50.50.60">
    <property type="entry name" value="FAD/NAD(P)-binding domain"/>
    <property type="match status" value="1"/>
</dbReference>
<dbReference type="PANTHER" id="PTHR46496">
    <property type="match status" value="1"/>
</dbReference>
<reference evidence="5 6" key="1">
    <citation type="submission" date="2024-03" db="EMBL/GenBank/DDBJ databases">
        <authorList>
            <person name="Martinez-Hernandez J."/>
        </authorList>
    </citation>
    <scope>NUCLEOTIDE SEQUENCE [LARGE SCALE GENOMIC DNA]</scope>
</reference>
<dbReference type="GO" id="GO:0016491">
    <property type="term" value="F:oxidoreductase activity"/>
    <property type="evidence" value="ECO:0007669"/>
    <property type="project" value="UniProtKB-KW"/>
</dbReference>
<evidence type="ECO:0000256" key="2">
    <source>
        <dbReference type="ARBA" id="ARBA00022630"/>
    </source>
</evidence>
<gene>
    <name evidence="5" type="ORF">LLUT_LOCUS7297</name>
</gene>
<keyword evidence="4" id="KW-0560">Oxidoreductase</keyword>
<evidence type="ECO:0000313" key="5">
    <source>
        <dbReference type="EMBL" id="CAL0306237.1"/>
    </source>
</evidence>
<keyword evidence="2" id="KW-0285">Flavoprotein</keyword>
<dbReference type="EMBL" id="CAXHTB010000005">
    <property type="protein sequence ID" value="CAL0306237.1"/>
    <property type="molecule type" value="Genomic_DNA"/>
</dbReference>
<evidence type="ECO:0000313" key="6">
    <source>
        <dbReference type="Proteomes" id="UP001497480"/>
    </source>
</evidence>
<accession>A0AAV1WBJ3</accession>
<dbReference type="Pfam" id="PF13450">
    <property type="entry name" value="NAD_binding_8"/>
    <property type="match status" value="1"/>
</dbReference>
<keyword evidence="3" id="KW-0274">FAD</keyword>